<feature type="region of interest" description="Disordered" evidence="1">
    <location>
        <begin position="44"/>
        <end position="72"/>
    </location>
</feature>
<accession>A0A317SKQ0</accession>
<dbReference type="PANTHER" id="PTHR42076">
    <property type="entry name" value="CYANOVIRIN-N HOMOLOG"/>
    <property type="match status" value="1"/>
</dbReference>
<organism evidence="3 4">
    <name type="scientific">Tuber magnatum</name>
    <name type="common">white Piedmont truffle</name>
    <dbReference type="NCBI Taxonomy" id="42249"/>
    <lineage>
        <taxon>Eukaryota</taxon>
        <taxon>Fungi</taxon>
        <taxon>Dikarya</taxon>
        <taxon>Ascomycota</taxon>
        <taxon>Pezizomycotina</taxon>
        <taxon>Pezizomycetes</taxon>
        <taxon>Pezizales</taxon>
        <taxon>Tuberaceae</taxon>
        <taxon>Tuber</taxon>
    </lineage>
</organism>
<evidence type="ECO:0000313" key="4">
    <source>
        <dbReference type="Proteomes" id="UP000246991"/>
    </source>
</evidence>
<dbReference type="Proteomes" id="UP000246991">
    <property type="component" value="Unassembled WGS sequence"/>
</dbReference>
<dbReference type="SMART" id="SM01111">
    <property type="entry name" value="CVNH"/>
    <property type="match status" value="1"/>
</dbReference>
<dbReference type="InterPro" id="IPR036673">
    <property type="entry name" value="Cyanovirin-N_sf"/>
</dbReference>
<gene>
    <name evidence="3" type="ORF">C7212DRAFT_297700</name>
</gene>
<keyword evidence="4" id="KW-1185">Reference proteome</keyword>
<sequence>MSFYASSEGIRISEEGRRTWLVGRARMTDGSWKDIKLDLDNIIGNDDGKLPDPERRLTGGGQDFTETSSNVRFGFEGGGDVPVLRARLRNASGGEQESDLNLGERITNVNGDLVFN</sequence>
<dbReference type="AlphaFoldDB" id="A0A317SKQ0"/>
<dbReference type="SUPFAM" id="SSF51322">
    <property type="entry name" value="Cyanovirin-N"/>
    <property type="match status" value="1"/>
</dbReference>
<evidence type="ECO:0000256" key="1">
    <source>
        <dbReference type="SAM" id="MobiDB-lite"/>
    </source>
</evidence>
<proteinExistence type="predicted"/>
<dbReference type="Gene3D" id="2.30.60.10">
    <property type="entry name" value="Cyanovirin-N"/>
    <property type="match status" value="1"/>
</dbReference>
<dbReference type="EMBL" id="PYWC01000053">
    <property type="protein sequence ID" value="PWW75012.1"/>
    <property type="molecule type" value="Genomic_DNA"/>
</dbReference>
<reference evidence="3 4" key="1">
    <citation type="submission" date="2018-03" db="EMBL/GenBank/DDBJ databases">
        <title>Genomes of Pezizomycetes fungi and the evolution of truffles.</title>
        <authorList>
            <person name="Murat C."/>
            <person name="Payen T."/>
            <person name="Noel B."/>
            <person name="Kuo A."/>
            <person name="Martin F.M."/>
        </authorList>
    </citation>
    <scope>NUCLEOTIDE SEQUENCE [LARGE SCALE GENOMIC DNA]</scope>
    <source>
        <strain evidence="3">091103-1</strain>
    </source>
</reference>
<protein>
    <submittedName>
        <fullName evidence="3">Cyanovirin-N</fullName>
    </submittedName>
</protein>
<dbReference type="Pfam" id="PF08881">
    <property type="entry name" value="CVNH"/>
    <property type="match status" value="1"/>
</dbReference>
<comment type="caution">
    <text evidence="3">The sequence shown here is derived from an EMBL/GenBank/DDBJ whole genome shotgun (WGS) entry which is preliminary data.</text>
</comment>
<evidence type="ECO:0000259" key="2">
    <source>
        <dbReference type="SMART" id="SM01111"/>
    </source>
</evidence>
<evidence type="ECO:0000313" key="3">
    <source>
        <dbReference type="EMBL" id="PWW75012.1"/>
    </source>
</evidence>
<dbReference type="PANTHER" id="PTHR42076:SF1">
    <property type="entry name" value="CYANOVIRIN-N DOMAIN-CONTAINING PROTEIN"/>
    <property type="match status" value="1"/>
</dbReference>
<dbReference type="STRING" id="42249.A0A317SKQ0"/>
<feature type="compositionally biased region" description="Basic and acidic residues" evidence="1">
    <location>
        <begin position="46"/>
        <end position="57"/>
    </location>
</feature>
<dbReference type="InterPro" id="IPR011058">
    <property type="entry name" value="Cyanovirin-N"/>
</dbReference>
<name>A0A317SKQ0_9PEZI</name>
<feature type="domain" description="Cyanovirin-N" evidence="2">
    <location>
        <begin position="2"/>
        <end position="115"/>
    </location>
</feature>
<dbReference type="OrthoDB" id="2441380at2759"/>